<organism evidence="9 10">
    <name type="scientific">Triparma strigata</name>
    <dbReference type="NCBI Taxonomy" id="1606541"/>
    <lineage>
        <taxon>Eukaryota</taxon>
        <taxon>Sar</taxon>
        <taxon>Stramenopiles</taxon>
        <taxon>Ochrophyta</taxon>
        <taxon>Bolidophyceae</taxon>
        <taxon>Parmales</taxon>
        <taxon>Triparmaceae</taxon>
        <taxon>Triparma</taxon>
    </lineage>
</organism>
<evidence type="ECO:0000313" key="10">
    <source>
        <dbReference type="Proteomes" id="UP001165085"/>
    </source>
</evidence>
<feature type="transmembrane region" description="Helical" evidence="8">
    <location>
        <begin position="437"/>
        <end position="454"/>
    </location>
</feature>
<keyword evidence="3 8" id="KW-0812">Transmembrane</keyword>
<dbReference type="PANTHER" id="PTHR23505:SF79">
    <property type="entry name" value="PROTEIN SPINSTER"/>
    <property type="match status" value="1"/>
</dbReference>
<reference evidence="10" key="1">
    <citation type="journal article" date="2023" name="Commun. Biol.">
        <title>Genome analysis of Parmales, the sister group of diatoms, reveals the evolutionary specialization of diatoms from phago-mixotrophs to photoautotrophs.</title>
        <authorList>
            <person name="Ban H."/>
            <person name="Sato S."/>
            <person name="Yoshikawa S."/>
            <person name="Yamada K."/>
            <person name="Nakamura Y."/>
            <person name="Ichinomiya M."/>
            <person name="Sato N."/>
            <person name="Blanc-Mathieu R."/>
            <person name="Endo H."/>
            <person name="Kuwata A."/>
            <person name="Ogata H."/>
        </authorList>
    </citation>
    <scope>NUCLEOTIDE SEQUENCE [LARGE SCALE GENOMIC DNA]</scope>
    <source>
        <strain evidence="10">NIES 3701</strain>
    </source>
</reference>
<evidence type="ECO:0000256" key="5">
    <source>
        <dbReference type="ARBA" id="ARBA00023136"/>
    </source>
</evidence>
<dbReference type="OrthoDB" id="6770063at2759"/>
<evidence type="ECO:0000313" key="9">
    <source>
        <dbReference type="EMBL" id="GMH77639.1"/>
    </source>
</evidence>
<dbReference type="EMBL" id="BRXY01000210">
    <property type="protein sequence ID" value="GMH77639.1"/>
    <property type="molecule type" value="Genomic_DNA"/>
</dbReference>
<keyword evidence="5 8" id="KW-0472">Membrane</keyword>
<name>A0A9W7ATQ5_9STRA</name>
<evidence type="ECO:0000256" key="3">
    <source>
        <dbReference type="ARBA" id="ARBA00022692"/>
    </source>
</evidence>
<evidence type="ECO:0000256" key="4">
    <source>
        <dbReference type="ARBA" id="ARBA00022989"/>
    </source>
</evidence>
<comment type="caution">
    <text evidence="9">The sequence shown here is derived from an EMBL/GenBank/DDBJ whole genome shotgun (WGS) entry which is preliminary data.</text>
</comment>
<feature type="transmembrane region" description="Helical" evidence="8">
    <location>
        <begin position="20"/>
        <end position="38"/>
    </location>
</feature>
<protein>
    <submittedName>
        <fullName evidence="9">Uncharacterized protein</fullName>
    </submittedName>
</protein>
<feature type="transmembrane region" description="Helical" evidence="8">
    <location>
        <begin position="547"/>
        <end position="567"/>
    </location>
</feature>
<feature type="transmembrane region" description="Helical" evidence="8">
    <location>
        <begin position="244"/>
        <end position="264"/>
    </location>
</feature>
<keyword evidence="4 8" id="KW-1133">Transmembrane helix</keyword>
<dbReference type="GO" id="GO:0022857">
    <property type="term" value="F:transmembrane transporter activity"/>
    <property type="evidence" value="ECO:0007669"/>
    <property type="project" value="InterPro"/>
</dbReference>
<feature type="compositionally biased region" description="Low complexity" evidence="7">
    <location>
        <begin position="189"/>
        <end position="198"/>
    </location>
</feature>
<comment type="subcellular location">
    <subcellularLocation>
        <location evidence="1">Membrane</location>
        <topology evidence="1">Multi-pass membrane protein</topology>
    </subcellularLocation>
</comment>
<dbReference type="InterPro" id="IPR011701">
    <property type="entry name" value="MFS"/>
</dbReference>
<comment type="similarity">
    <text evidence="6">Belongs to the major facilitator superfamily. Spinster (TC 2.A.1.49) family.</text>
</comment>
<keyword evidence="2" id="KW-0813">Transport</keyword>
<dbReference type="SUPFAM" id="SSF103473">
    <property type="entry name" value="MFS general substrate transporter"/>
    <property type="match status" value="2"/>
</dbReference>
<feature type="transmembrane region" description="Helical" evidence="8">
    <location>
        <begin position="98"/>
        <end position="118"/>
    </location>
</feature>
<evidence type="ECO:0000256" key="8">
    <source>
        <dbReference type="SAM" id="Phobius"/>
    </source>
</evidence>
<feature type="transmembrane region" description="Helical" evidence="8">
    <location>
        <begin position="211"/>
        <end position="232"/>
    </location>
</feature>
<keyword evidence="10" id="KW-1185">Reference proteome</keyword>
<feature type="compositionally biased region" description="Polar residues" evidence="7">
    <location>
        <begin position="178"/>
        <end position="188"/>
    </location>
</feature>
<dbReference type="GO" id="GO:0016020">
    <property type="term" value="C:membrane"/>
    <property type="evidence" value="ECO:0007669"/>
    <property type="project" value="UniProtKB-SubCell"/>
</dbReference>
<evidence type="ECO:0000256" key="2">
    <source>
        <dbReference type="ARBA" id="ARBA00022448"/>
    </source>
</evidence>
<evidence type="ECO:0000256" key="7">
    <source>
        <dbReference type="SAM" id="MobiDB-lite"/>
    </source>
</evidence>
<feature type="transmembrane region" description="Helical" evidence="8">
    <location>
        <begin position="493"/>
        <end position="515"/>
    </location>
</feature>
<dbReference type="InterPro" id="IPR044770">
    <property type="entry name" value="MFS_spinster-like"/>
</dbReference>
<dbReference type="Pfam" id="PF07690">
    <property type="entry name" value="MFS_1"/>
    <property type="match status" value="1"/>
</dbReference>
<dbReference type="AlphaFoldDB" id="A0A9W7ATQ5"/>
<feature type="region of interest" description="Disordered" evidence="7">
    <location>
        <begin position="177"/>
        <end position="205"/>
    </location>
</feature>
<feature type="transmembrane region" description="Helical" evidence="8">
    <location>
        <begin position="384"/>
        <end position="407"/>
    </location>
</feature>
<dbReference type="PANTHER" id="PTHR23505">
    <property type="entry name" value="SPINSTER"/>
    <property type="match status" value="1"/>
</dbReference>
<evidence type="ECO:0000256" key="1">
    <source>
        <dbReference type="ARBA" id="ARBA00004141"/>
    </source>
</evidence>
<dbReference type="InterPro" id="IPR036259">
    <property type="entry name" value="MFS_trans_sf"/>
</dbReference>
<dbReference type="Gene3D" id="1.20.1250.20">
    <property type="entry name" value="MFS general substrate transporter like domains"/>
    <property type="match status" value="1"/>
</dbReference>
<gene>
    <name evidence="9" type="ORF">TrST_g293</name>
</gene>
<evidence type="ECO:0000256" key="6">
    <source>
        <dbReference type="ARBA" id="ARBA00024338"/>
    </source>
</evidence>
<sequence length="582" mass="63845">MSSSSSSPSSSPSSSSYLPLSNRALFLYFTSINFLNFLDRGIIPGASTQFSGFITSTLSTSEPDVYLGLLQSAFVCGYSVSILYSAHLLHSHRFTTLLSGSLIIWLLSILGSGLSGYFNSYYMLLFFRCLSGVAEASFQCVIPPLIQDRCADDAKARQDVLRQRHQTTLNDIDEEKSFSSNSFTMPGASSNKNNNPSSPLSPPPPVKDHTATWLSVYFTAIPCGTACGYIFGSIMASSALGWTWAFYIEGLAMVPLTMFLYVLTQSEDERERRRNGNKKYLEIEDDDIRQPLMKYQDETSNANANTNTNANANVPPRRVSRLIDPSTLHLRPTMLTELKSCLSSIPFVSIILAYAAYTAVLISISTFGSSFVLALGFFSSETSASIIFGGVVSVAGIIGTPLGALLINSIDYTEDERKKGADNEPHDLLKVSKSMRVLNMTQFAGMILLFPMTFVTSSTLFLISMFLGSIMLFTATSFFNLNAMLSVPRQHRSFAVGLLTFGLHALGDVPAPVIVGYLKDSLAPACDINSDGEFDDLDECRKQADGIRVTLAVTFAWLVFVLIYVELARRSAVWKLKELKAY</sequence>
<dbReference type="Proteomes" id="UP001165085">
    <property type="component" value="Unassembled WGS sequence"/>
</dbReference>
<feature type="transmembrane region" description="Helical" evidence="8">
    <location>
        <begin position="460"/>
        <end position="481"/>
    </location>
</feature>
<accession>A0A9W7ATQ5</accession>
<feature type="transmembrane region" description="Helical" evidence="8">
    <location>
        <begin position="65"/>
        <end position="86"/>
    </location>
</feature>
<feature type="transmembrane region" description="Helical" evidence="8">
    <location>
        <begin position="347"/>
        <end position="378"/>
    </location>
</feature>
<proteinExistence type="inferred from homology"/>